<feature type="transmembrane region" description="Helical" evidence="7">
    <location>
        <begin position="259"/>
        <end position="278"/>
    </location>
</feature>
<feature type="transmembrane region" description="Helical" evidence="7">
    <location>
        <begin position="23"/>
        <end position="45"/>
    </location>
</feature>
<sequence length="290" mass="30814">MSTATSITATLETPTTSRRRRPLWLRLGIITAGLYLLLAILSALFPSVLAPHDPYQVHMRAILAPPSSEHWLGTDESGRDVLSRLVYGAQASLAIGFGATVLGVVAGSFFGLLSGLGPKWLDTLIMRAVDCLVAVPDILLALIVITLVGGGTINTLIAVGIASIPGYARIIRAQTHQVRVSPYIEASRILGLNRYEVAVRHVFPNAFRPLVSVIALRMGGAIGAGAGLSFLGLGAPPPQAEWGAMISTARNFLLTDPMLVLWPALALTFTVVAVTVLAREIKQRLEGRSV</sequence>
<feature type="transmembrane region" description="Helical" evidence="7">
    <location>
        <begin position="210"/>
        <end position="233"/>
    </location>
</feature>
<keyword evidence="3" id="KW-1003">Cell membrane</keyword>
<proteinExistence type="inferred from homology"/>
<comment type="subcellular location">
    <subcellularLocation>
        <location evidence="1 7">Cell membrane</location>
        <topology evidence="1 7">Multi-pass membrane protein</topology>
    </subcellularLocation>
</comment>
<keyword evidence="4 7" id="KW-0812">Transmembrane</keyword>
<evidence type="ECO:0000256" key="6">
    <source>
        <dbReference type="ARBA" id="ARBA00023136"/>
    </source>
</evidence>
<feature type="transmembrane region" description="Helical" evidence="7">
    <location>
        <begin position="124"/>
        <end position="147"/>
    </location>
</feature>
<evidence type="ECO:0000256" key="5">
    <source>
        <dbReference type="ARBA" id="ARBA00022989"/>
    </source>
</evidence>
<keyword evidence="2 7" id="KW-0813">Transport</keyword>
<gene>
    <name evidence="9" type="ORF">GCM10025790_03930</name>
</gene>
<accession>A0ABP9FQ11</accession>
<dbReference type="Gene3D" id="1.10.3720.10">
    <property type="entry name" value="MetI-like"/>
    <property type="match status" value="1"/>
</dbReference>
<dbReference type="PROSITE" id="PS50928">
    <property type="entry name" value="ABC_TM1"/>
    <property type="match status" value="1"/>
</dbReference>
<keyword evidence="5 7" id="KW-1133">Transmembrane helix</keyword>
<keyword evidence="6 7" id="KW-0472">Membrane</keyword>
<comment type="caution">
    <text evidence="9">The sequence shown here is derived from an EMBL/GenBank/DDBJ whole genome shotgun (WGS) entry which is preliminary data.</text>
</comment>
<evidence type="ECO:0000256" key="3">
    <source>
        <dbReference type="ARBA" id="ARBA00022475"/>
    </source>
</evidence>
<evidence type="ECO:0000256" key="1">
    <source>
        <dbReference type="ARBA" id="ARBA00004651"/>
    </source>
</evidence>
<protein>
    <submittedName>
        <fullName evidence="9">ABC transporter permease</fullName>
    </submittedName>
</protein>
<dbReference type="InterPro" id="IPR035906">
    <property type="entry name" value="MetI-like_sf"/>
</dbReference>
<dbReference type="Proteomes" id="UP001500368">
    <property type="component" value="Unassembled WGS sequence"/>
</dbReference>
<comment type="similarity">
    <text evidence="7">Belongs to the binding-protein-dependent transport system permease family.</text>
</comment>
<organism evidence="9 10">
    <name type="scientific">Nesterenkonia rhizosphaerae</name>
    <dbReference type="NCBI Taxonomy" id="1348272"/>
    <lineage>
        <taxon>Bacteria</taxon>
        <taxon>Bacillati</taxon>
        <taxon>Actinomycetota</taxon>
        <taxon>Actinomycetes</taxon>
        <taxon>Micrococcales</taxon>
        <taxon>Micrococcaceae</taxon>
        <taxon>Nesterenkonia</taxon>
    </lineage>
</organism>
<dbReference type="CDD" id="cd06261">
    <property type="entry name" value="TM_PBP2"/>
    <property type="match status" value="1"/>
</dbReference>
<dbReference type="PANTHER" id="PTHR43386:SF25">
    <property type="entry name" value="PEPTIDE ABC TRANSPORTER PERMEASE PROTEIN"/>
    <property type="match status" value="1"/>
</dbReference>
<feature type="transmembrane region" description="Helical" evidence="7">
    <location>
        <begin position="153"/>
        <end position="171"/>
    </location>
</feature>
<evidence type="ECO:0000256" key="4">
    <source>
        <dbReference type="ARBA" id="ARBA00022692"/>
    </source>
</evidence>
<dbReference type="Pfam" id="PF00528">
    <property type="entry name" value="BPD_transp_1"/>
    <property type="match status" value="1"/>
</dbReference>
<evidence type="ECO:0000256" key="2">
    <source>
        <dbReference type="ARBA" id="ARBA00022448"/>
    </source>
</evidence>
<evidence type="ECO:0000259" key="8">
    <source>
        <dbReference type="PROSITE" id="PS50928"/>
    </source>
</evidence>
<dbReference type="InterPro" id="IPR050366">
    <property type="entry name" value="BP-dependent_transpt_permease"/>
</dbReference>
<feature type="domain" description="ABC transmembrane type-1" evidence="8">
    <location>
        <begin position="89"/>
        <end position="278"/>
    </location>
</feature>
<evidence type="ECO:0000313" key="10">
    <source>
        <dbReference type="Proteomes" id="UP001500368"/>
    </source>
</evidence>
<evidence type="ECO:0000256" key="7">
    <source>
        <dbReference type="RuleBase" id="RU363032"/>
    </source>
</evidence>
<feature type="transmembrane region" description="Helical" evidence="7">
    <location>
        <begin position="91"/>
        <end position="112"/>
    </location>
</feature>
<dbReference type="EMBL" id="BAABLW010000002">
    <property type="protein sequence ID" value="GAA4912539.1"/>
    <property type="molecule type" value="Genomic_DNA"/>
</dbReference>
<dbReference type="RefSeq" id="WP_345476416.1">
    <property type="nucleotide sequence ID" value="NZ_BAABLW010000002.1"/>
</dbReference>
<keyword evidence="10" id="KW-1185">Reference proteome</keyword>
<reference evidence="10" key="1">
    <citation type="journal article" date="2019" name="Int. J. Syst. Evol. Microbiol.">
        <title>The Global Catalogue of Microorganisms (GCM) 10K type strain sequencing project: providing services to taxonomists for standard genome sequencing and annotation.</title>
        <authorList>
            <consortium name="The Broad Institute Genomics Platform"/>
            <consortium name="The Broad Institute Genome Sequencing Center for Infectious Disease"/>
            <person name="Wu L."/>
            <person name="Ma J."/>
        </authorList>
    </citation>
    <scope>NUCLEOTIDE SEQUENCE [LARGE SCALE GENOMIC DNA]</scope>
    <source>
        <strain evidence="10">JCM 19129</strain>
    </source>
</reference>
<evidence type="ECO:0000313" key="9">
    <source>
        <dbReference type="EMBL" id="GAA4912539.1"/>
    </source>
</evidence>
<dbReference type="SUPFAM" id="SSF161098">
    <property type="entry name" value="MetI-like"/>
    <property type="match status" value="1"/>
</dbReference>
<dbReference type="InterPro" id="IPR000515">
    <property type="entry name" value="MetI-like"/>
</dbReference>
<name>A0ABP9FQ11_9MICC</name>
<dbReference type="PANTHER" id="PTHR43386">
    <property type="entry name" value="OLIGOPEPTIDE TRANSPORT SYSTEM PERMEASE PROTEIN APPC"/>
    <property type="match status" value="1"/>
</dbReference>